<reference evidence="2 4" key="1">
    <citation type="submission" date="2016-10" db="EMBL/GenBank/DDBJ databases">
        <authorList>
            <person name="Cai Z."/>
        </authorList>
    </citation>
    <scope>NUCLEOTIDE SEQUENCE [LARGE SCALE GENOMIC DNA]</scope>
    <source>
        <strain evidence="2 4">DSM 25227</strain>
    </source>
</reference>
<evidence type="ECO:0000313" key="1">
    <source>
        <dbReference type="EMBL" id="PWJ21596.1"/>
    </source>
</evidence>
<evidence type="ECO:0000313" key="2">
    <source>
        <dbReference type="EMBL" id="SSA36622.1"/>
    </source>
</evidence>
<accession>A0A2Y9BV19</accession>
<evidence type="ECO:0000313" key="3">
    <source>
        <dbReference type="Proteomes" id="UP000245839"/>
    </source>
</evidence>
<evidence type="ECO:0008006" key="5">
    <source>
        <dbReference type="Google" id="ProtNLM"/>
    </source>
</evidence>
<proteinExistence type="predicted"/>
<dbReference type="Gene3D" id="2.150.10.10">
    <property type="entry name" value="Serralysin-like metalloprotease, C-terminal"/>
    <property type="match status" value="1"/>
</dbReference>
<name>A0A2Y9BV19_9RHOB</name>
<dbReference type="AlphaFoldDB" id="A0A2Y9BV19"/>
<evidence type="ECO:0000313" key="4">
    <source>
        <dbReference type="Proteomes" id="UP000251571"/>
    </source>
</evidence>
<dbReference type="RefSeq" id="WP_170125250.1">
    <property type="nucleotide sequence ID" value="NZ_QGDJ01000001.1"/>
</dbReference>
<dbReference type="Pfam" id="PF00353">
    <property type="entry name" value="HemolysinCabind"/>
    <property type="match status" value="1"/>
</dbReference>
<protein>
    <recommendedName>
        <fullName evidence="5">Hemolysin-type calcium-binding repeat-containing protein</fullName>
    </recommendedName>
</protein>
<sequence length="621" mass="64299">TDSAAPYTTDILSLDDGQVSLQKAVTVTDGGATWEGDTAAAAASVDLGGNFIVGDDGPLIQATTDLVFANSDKSGTGVFQYNIGADQWTAPYTAIRSDFLSVALSGTVGAAAISDVSVQWSSEDATSAEFDFSFDYVFNPTTGDTNTATGTITFDKAAGTYTVTLNDTLSGYSIVNTAGTISKDEYNLEGSAASQPEVIVSKLSEDFWIQFRGDQETNSVDITAGGDATWTAGELFSASQTYVTASQTQNGVAGDTIQNDEILDLNFYLDNPALSRPGYPFPPDNPIDDPKAEFGPDGRADGIYAYFDGVGDEDFLFLLKLIDSDGIVISRVVVVESTDIVRNTNQFDETLLPTNLGLTGMLDNNDGVVVIESNDYNLAGEDYQIYGMQILTAANSFSGTGIDLNPVTGEEAGASTGSQAFPSSTSPDNDVAKIVDIGFVLQNDFQNNADLALAVALNDADHDVTPTQTLNIDVVSNGVLEGGANADSINGTDGDDTLIGNGGADILTGELGGDEFVFNDPGEGPDVLPDFDGTEGDQLVLAQSGFSALSVGTLAADAFVSGATVDADSASDGNDHLLYNSLSGDLFYDADGSSGGAILIASLTDGITAATLTADDILVIA</sequence>
<dbReference type="Proteomes" id="UP000245839">
    <property type="component" value="Unassembled WGS sequence"/>
</dbReference>
<organism evidence="2 4">
    <name type="scientific">Jannaschia seohaensis</name>
    <dbReference type="NCBI Taxonomy" id="475081"/>
    <lineage>
        <taxon>Bacteria</taxon>
        <taxon>Pseudomonadati</taxon>
        <taxon>Pseudomonadota</taxon>
        <taxon>Alphaproteobacteria</taxon>
        <taxon>Rhodobacterales</taxon>
        <taxon>Roseobacteraceae</taxon>
        <taxon>Jannaschia</taxon>
    </lineage>
</organism>
<dbReference type="EMBL" id="UETC01000001">
    <property type="protein sequence ID" value="SSA36622.1"/>
    <property type="molecule type" value="Genomic_DNA"/>
</dbReference>
<gene>
    <name evidence="1" type="ORF">BCF38_1011</name>
    <name evidence="2" type="ORF">SAMN05421539_1011</name>
</gene>
<dbReference type="InterPro" id="IPR011049">
    <property type="entry name" value="Serralysin-like_metalloprot_C"/>
</dbReference>
<dbReference type="EMBL" id="QGDJ01000001">
    <property type="protein sequence ID" value="PWJ21596.1"/>
    <property type="molecule type" value="Genomic_DNA"/>
</dbReference>
<reference evidence="1 3" key="2">
    <citation type="submission" date="2018-03" db="EMBL/GenBank/DDBJ databases">
        <title>Genomic Encyclopedia of Archaeal and Bacterial Type Strains, Phase II (KMG-II): from individual species to whole genera.</title>
        <authorList>
            <person name="Goeker M."/>
        </authorList>
    </citation>
    <scope>NUCLEOTIDE SEQUENCE [LARGE SCALE GENOMIC DNA]</scope>
    <source>
        <strain evidence="1 3">DSM 25227</strain>
    </source>
</reference>
<dbReference type="InterPro" id="IPR001343">
    <property type="entry name" value="Hemolysn_Ca-bd"/>
</dbReference>
<feature type="non-terminal residue" evidence="2">
    <location>
        <position position="1"/>
    </location>
</feature>
<dbReference type="Proteomes" id="UP000251571">
    <property type="component" value="Unassembled WGS sequence"/>
</dbReference>
<dbReference type="GO" id="GO:0005509">
    <property type="term" value="F:calcium ion binding"/>
    <property type="evidence" value="ECO:0007669"/>
    <property type="project" value="InterPro"/>
</dbReference>
<keyword evidence="3" id="KW-1185">Reference proteome</keyword>